<protein>
    <submittedName>
        <fullName evidence="2">Uncharacterized protein</fullName>
    </submittedName>
</protein>
<proteinExistence type="predicted"/>
<dbReference type="RefSeq" id="WP_170879066.1">
    <property type="nucleotide sequence ID" value="NZ_FTMD01000004.1"/>
</dbReference>
<dbReference type="EMBL" id="FTMD01000004">
    <property type="protein sequence ID" value="SIQ44541.1"/>
    <property type="molecule type" value="Genomic_DNA"/>
</dbReference>
<feature type="region of interest" description="Disordered" evidence="1">
    <location>
        <begin position="1"/>
        <end position="34"/>
    </location>
</feature>
<evidence type="ECO:0000313" key="3">
    <source>
        <dbReference type="Proteomes" id="UP000186819"/>
    </source>
</evidence>
<dbReference type="Proteomes" id="UP000186819">
    <property type="component" value="Unassembled WGS sequence"/>
</dbReference>
<gene>
    <name evidence="2" type="ORF">SAMN05421829_104219</name>
</gene>
<dbReference type="STRING" id="34027.SAMN05421829_104219"/>
<evidence type="ECO:0000313" key="2">
    <source>
        <dbReference type="EMBL" id="SIQ44541.1"/>
    </source>
</evidence>
<keyword evidence="3" id="KW-1185">Reference proteome</keyword>
<evidence type="ECO:0000256" key="1">
    <source>
        <dbReference type="SAM" id="MobiDB-lite"/>
    </source>
</evidence>
<organism evidence="2 3">
    <name type="scientific">Aromatoleum tolulyticum</name>
    <dbReference type="NCBI Taxonomy" id="34027"/>
    <lineage>
        <taxon>Bacteria</taxon>
        <taxon>Pseudomonadati</taxon>
        <taxon>Pseudomonadota</taxon>
        <taxon>Betaproteobacteria</taxon>
        <taxon>Rhodocyclales</taxon>
        <taxon>Rhodocyclaceae</taxon>
        <taxon>Aromatoleum</taxon>
    </lineage>
</organism>
<accession>A0A1N6SU24</accession>
<sequence length="55" mass="5538">MNQSVPAGAGSGPVRPVLALGGPRERQPASGDARLRAARRCKLGGADARAARESA</sequence>
<reference evidence="3" key="1">
    <citation type="submission" date="2017-01" db="EMBL/GenBank/DDBJ databases">
        <authorList>
            <person name="Varghese N."/>
            <person name="Submissions S."/>
        </authorList>
    </citation>
    <scope>NUCLEOTIDE SEQUENCE [LARGE SCALE GENOMIC DNA]</scope>
    <source>
        <strain evidence="3">ATCC 51758</strain>
    </source>
</reference>
<dbReference type="AlphaFoldDB" id="A0A1N6SU24"/>
<name>A0A1N6SU24_9RHOO</name>